<dbReference type="InterPro" id="IPR011990">
    <property type="entry name" value="TPR-like_helical_dom_sf"/>
</dbReference>
<dbReference type="SUPFAM" id="SSF81901">
    <property type="entry name" value="HCP-like"/>
    <property type="match status" value="1"/>
</dbReference>
<dbReference type="SMART" id="SM00028">
    <property type="entry name" value="TPR"/>
    <property type="match status" value="9"/>
</dbReference>
<evidence type="ECO:0000256" key="1">
    <source>
        <dbReference type="PROSITE-ProRule" id="PRU00339"/>
    </source>
</evidence>
<feature type="repeat" description="TPR" evidence="1">
    <location>
        <begin position="757"/>
        <end position="790"/>
    </location>
</feature>
<protein>
    <recommendedName>
        <fullName evidence="3">Protein-PII uridylyltransferase N-terminal domain-containing protein</fullName>
    </recommendedName>
</protein>
<dbReference type="PANTHER" id="PTHR19959">
    <property type="entry name" value="KINESIN LIGHT CHAIN"/>
    <property type="match status" value="1"/>
</dbReference>
<evidence type="ECO:0000256" key="2">
    <source>
        <dbReference type="SAM" id="Coils"/>
    </source>
</evidence>
<name>C3Z2C1_BRAFL</name>
<dbReference type="InterPro" id="IPR005105">
    <property type="entry name" value="GlnD_Uridyltrans_N"/>
</dbReference>
<keyword evidence="1" id="KW-0802">TPR repeat</keyword>
<accession>C3Z2C1</accession>
<gene>
    <name evidence="4" type="ORF">BRAFLDRAFT_66286</name>
</gene>
<feature type="repeat" description="TPR" evidence="1">
    <location>
        <begin position="974"/>
        <end position="1007"/>
    </location>
</feature>
<dbReference type="Gene3D" id="1.25.40.10">
    <property type="entry name" value="Tetratricopeptide repeat domain"/>
    <property type="match status" value="2"/>
</dbReference>
<dbReference type="Pfam" id="PF13374">
    <property type="entry name" value="TPR_10"/>
    <property type="match status" value="1"/>
</dbReference>
<feature type="repeat" description="TPR" evidence="1">
    <location>
        <begin position="800"/>
        <end position="833"/>
    </location>
</feature>
<dbReference type="PROSITE" id="PS50005">
    <property type="entry name" value="TPR"/>
    <property type="match status" value="5"/>
</dbReference>
<feature type="coiled-coil region" evidence="2">
    <location>
        <begin position="239"/>
        <end position="301"/>
    </location>
</feature>
<evidence type="ECO:0000313" key="4">
    <source>
        <dbReference type="EMBL" id="EEN53172.1"/>
    </source>
</evidence>
<reference evidence="4" key="1">
    <citation type="journal article" date="2008" name="Nature">
        <title>The amphioxus genome and the evolution of the chordate karyotype.</title>
        <authorList>
            <consortium name="US DOE Joint Genome Institute (JGI-PGF)"/>
            <person name="Putnam N.H."/>
            <person name="Butts T."/>
            <person name="Ferrier D.E.K."/>
            <person name="Furlong R.F."/>
            <person name="Hellsten U."/>
            <person name="Kawashima T."/>
            <person name="Robinson-Rechavi M."/>
            <person name="Shoguchi E."/>
            <person name="Terry A."/>
            <person name="Yu J.-K."/>
            <person name="Benito-Gutierrez E.L."/>
            <person name="Dubchak I."/>
            <person name="Garcia-Fernandez J."/>
            <person name="Gibson-Brown J.J."/>
            <person name="Grigoriev I.V."/>
            <person name="Horton A.C."/>
            <person name="de Jong P.J."/>
            <person name="Jurka J."/>
            <person name="Kapitonov V.V."/>
            <person name="Kohara Y."/>
            <person name="Kuroki Y."/>
            <person name="Lindquist E."/>
            <person name="Lucas S."/>
            <person name="Osoegawa K."/>
            <person name="Pennacchio L.A."/>
            <person name="Salamov A.A."/>
            <person name="Satou Y."/>
            <person name="Sauka-Spengler T."/>
            <person name="Schmutz J."/>
            <person name="Shin-I T."/>
            <person name="Toyoda A."/>
            <person name="Bronner-Fraser M."/>
            <person name="Fujiyama A."/>
            <person name="Holland L.Z."/>
            <person name="Holland P.W.H."/>
            <person name="Satoh N."/>
            <person name="Rokhsar D.S."/>
        </authorList>
    </citation>
    <scope>NUCLEOTIDE SEQUENCE [LARGE SCALE GENOMIC DNA]</scope>
    <source>
        <strain evidence="4">S238N-H82</strain>
        <tissue evidence="4">Testes</tissue>
    </source>
</reference>
<dbReference type="GO" id="GO:0008773">
    <property type="term" value="F:[protein-PII] uridylyltransferase activity"/>
    <property type="evidence" value="ECO:0007669"/>
    <property type="project" value="InterPro"/>
</dbReference>
<dbReference type="PANTHER" id="PTHR19959:SF119">
    <property type="entry name" value="FUNGAL LIPASE-LIKE DOMAIN-CONTAINING PROTEIN"/>
    <property type="match status" value="1"/>
</dbReference>
<dbReference type="Pfam" id="PF13424">
    <property type="entry name" value="TPR_12"/>
    <property type="match status" value="2"/>
</dbReference>
<feature type="domain" description="Protein-PII uridylyltransferase N-terminal" evidence="3">
    <location>
        <begin position="322"/>
        <end position="411"/>
    </location>
</feature>
<feature type="repeat" description="TPR" evidence="1">
    <location>
        <begin position="932"/>
        <end position="965"/>
    </location>
</feature>
<dbReference type="Pfam" id="PF03445">
    <property type="entry name" value="DUF294"/>
    <property type="match status" value="1"/>
</dbReference>
<feature type="repeat" description="TPR" evidence="1">
    <location>
        <begin position="1018"/>
        <end position="1051"/>
    </location>
</feature>
<evidence type="ECO:0000259" key="3">
    <source>
        <dbReference type="Pfam" id="PF03445"/>
    </source>
</evidence>
<proteinExistence type="predicted"/>
<sequence>MANMDTLLEVEVLKSLGDLNLEHGKKLKDVAKFDRAKVLYRTALHRCEDKEIKESLEYRLTYAEKLQPARESVSSVSSLVQVAEMFANLNQSLTIGSDKVSPLIEYTKIMVEGIVNEDNILETEAIKSVGDVYLKRGTETRDTTCLTKATALYNTALARCERFQGTVALIHRLLYTARIRQDMKKTANKLLKPPYLPIGQPVQDLSQARHPIAPLQTIGKRTKGGRKFTQAAALYNAALARTNENRHKVMKRLQDLEKLFLVHIANVDSEPNPSDSAVRHQKRLEDMRARAKSQLEAIDQQHNPYQYAEDDPKMLPVEAERAEAVKALCKFIAKDRQMFIQALINECIGTIGPPPCKYAFIGLGSQATEVVTPYSDLEFAILIEEGKDNDDTRRYFLNLTHYLHMKVINLGETILPAMAIPSLNDFQSEDPANNWFFDSVTPHGFAFDGFMPWASKTPFGRDQTKSKPPVSLIQTPAEMTKFQQTEISLAEGYHLSDILRRFVFLAGDEGLVNEYMEMMKTVIKDDLLSHVKAKRLAVFGMQHILESMGKTCTFEPGGPLLKITSKDIGKIGQIPAFEPTGQLLNVKKDIYRFPGIAIDLLALYCNIALSASTWDVIDEMKEAGWIHEDDTKHLTVLTSISAELRLRTYMANGGQKDSLSPLAKLDNTDLKSAFHIPDVKILFRYYCRAKPLRMCMPDMILGRKFRGQPKRVFETAIFDALNENMGRIAGSLFLLDKSIHHLEAAVTDAGSDLEKRSQILNDLGLSYKERGDPQKAIKCHQQSLKIKRTIHGDHKHPDTVMSLHNLGLAKSKLGDYKTAISYLEQALDMKKTVYGDNVEDDETAACLNSLGHCWRKLGLPEKATSFYEQFLTMMEALIGKNKPNLDIAGALSNLGLCSHELRNHNEAIKYWEKSLAMMTTVYGDNTAHPDIAMLLTNLGSAWRELGDLRKAISYLERSLKMLKTIHGEKHPDIARTLLNLGTSWLSHGNHEKAVEYCEQSLTMRKGIYEDNTPHPEIAISLHNLGACWATIGDHKKAILYFEEALTMRKTIFGDSSTHPDITALLNNLAISCSRLGDEKKAYSYWVQLQAMKAREAAP</sequence>
<dbReference type="AlphaFoldDB" id="C3Z2C1"/>
<dbReference type="eggNOG" id="KOG0548">
    <property type="taxonomic scope" value="Eukaryota"/>
</dbReference>
<dbReference type="SUPFAM" id="SSF48452">
    <property type="entry name" value="TPR-like"/>
    <property type="match status" value="1"/>
</dbReference>
<dbReference type="EMBL" id="GG666574">
    <property type="protein sequence ID" value="EEN53172.1"/>
    <property type="molecule type" value="Genomic_DNA"/>
</dbReference>
<keyword evidence="2" id="KW-0175">Coiled coil</keyword>
<dbReference type="InterPro" id="IPR019734">
    <property type="entry name" value="TPR_rpt"/>
</dbReference>
<dbReference type="InParanoid" id="C3Z2C1"/>
<organism>
    <name type="scientific">Branchiostoma floridae</name>
    <name type="common">Florida lancelet</name>
    <name type="synonym">Amphioxus</name>
    <dbReference type="NCBI Taxonomy" id="7739"/>
    <lineage>
        <taxon>Eukaryota</taxon>
        <taxon>Metazoa</taxon>
        <taxon>Chordata</taxon>
        <taxon>Cephalochordata</taxon>
        <taxon>Leptocardii</taxon>
        <taxon>Amphioxiformes</taxon>
        <taxon>Branchiostomatidae</taxon>
        <taxon>Branchiostoma</taxon>
    </lineage>
</organism>